<dbReference type="PANTHER" id="PTHR30523">
    <property type="entry name" value="PHOSPHOENOLPYRUVATE CARBOXYLASE"/>
    <property type="match status" value="1"/>
</dbReference>
<dbReference type="GO" id="GO:0005829">
    <property type="term" value="C:cytosol"/>
    <property type="evidence" value="ECO:0007669"/>
    <property type="project" value="TreeGrafter"/>
</dbReference>
<dbReference type="PRINTS" id="PR00150">
    <property type="entry name" value="PEPCARBXLASE"/>
</dbReference>
<dbReference type="PROSITE" id="PS00393">
    <property type="entry name" value="PEPCASE_2"/>
    <property type="match status" value="1"/>
</dbReference>
<evidence type="ECO:0000256" key="2">
    <source>
        <dbReference type="ARBA" id="ARBA00003670"/>
    </source>
</evidence>
<comment type="function">
    <text evidence="2 10">Forms oxaloacetate, a four-carbon dicarboxylic acid source for the tricarboxylic acid cycle.</text>
</comment>
<keyword evidence="7 10" id="KW-0456">Lyase</keyword>
<keyword evidence="14" id="KW-1185">Reference proteome</keyword>
<reference evidence="13 14" key="1">
    <citation type="submission" date="2019-11" db="EMBL/GenBank/DDBJ databases">
        <authorList>
            <person name="Khan S.A."/>
            <person name="Jeon C.O."/>
            <person name="Chun B.H."/>
        </authorList>
    </citation>
    <scope>NUCLEOTIDE SEQUENCE [LARGE SCALE GENOMIC DNA]</scope>
    <source>
        <strain evidence="13 14">IMCC 1097</strain>
    </source>
</reference>
<sequence>MSPALRDDVRQLGDALGHAMAEHLGQPFLDQIESIRSLAKQGRAGDKAARTALQQTLQELDGDDLVQVARAFTQFLNLANIAEQHHRVRYHRQNTAEDGLLLGEDSIRAAMTRLMDQGHSGAEIAEAIPKLSIDLVLTAHPTEVVRRSLIQKYEGIAECLGALDGGDLSPREANHQRRRLQRLIAECWHTNEIRGQRPTPVDEARWGFAVIENSLWNAVPDVLRDISTHMQATTGHPLPIDASVFKFSSWMGGDRDGNPNVTARVTREVLGLARWMAADLFEGDINRLIQDLSMDACNDEMRAQVGDQREPYRVFLRPLRQQMRDIRSEIEAIRDGKPVSVCSNLRSKAAILEPLTLCYRSLHERGMGVIADGYLLDTIRRAATFGPNLVMLDIRQESDRHTQALAELCEFVGLGDYRAWDEDKKQAFLLGELQSNRPLLPPNWRGSDDTYEVLETCRVVADSHADAIHSYVISMARQPSDVLAVKLLLKECGVVHSVPVAPLFETLDDLERAPSVINQLLANAWYRDSIGARQEVMIGYSDSAKDAGTLAATWAQYQAQEKLAEVCRLNTTHLTLFHGRGGTVGRGGGPSHQAILAQPPGSVMGAIRVTEQGEMIRYKFGLPEIACQTLELYLGAMLEATMEPGPAPQPAHRALIERLAKEGVEAYRGVIRGNPEFVPYFREITPEGELARLPLGSRPAKRKAGGGVESLRAIPWIFAWMQIRLMLPAWLGSDEALGRAMEGDDAERIRDMVRDWPFFRVYVDMLEMVLAKTDSDIAAYYEERLCTNDSSLTLGQQLRDRLAHVITVINDIKQQPALLDTVPSIARSLAVRDPYTDPLHFLQAELMLRARQADGNPGRATERALMVSMAGIAAGMRNTG</sequence>
<comment type="subunit">
    <text evidence="10">Homotetramer.</text>
</comment>
<dbReference type="InterPro" id="IPR018129">
    <property type="entry name" value="PEP_COase_Lys_AS"/>
</dbReference>
<evidence type="ECO:0000256" key="12">
    <source>
        <dbReference type="PROSITE-ProRule" id="PRU10112"/>
    </source>
</evidence>
<proteinExistence type="inferred from homology"/>
<evidence type="ECO:0000256" key="7">
    <source>
        <dbReference type="ARBA" id="ARBA00023239"/>
    </source>
</evidence>
<dbReference type="Gene3D" id="1.20.1440.90">
    <property type="entry name" value="Phosphoenolpyruvate/pyruvate domain"/>
    <property type="match status" value="1"/>
</dbReference>
<dbReference type="KEGG" id="llp:GH975_07110"/>
<dbReference type="Pfam" id="PF00311">
    <property type="entry name" value="PEPcase"/>
    <property type="match status" value="1"/>
</dbReference>
<evidence type="ECO:0000256" key="8">
    <source>
        <dbReference type="ARBA" id="ARBA00023300"/>
    </source>
</evidence>
<dbReference type="PANTHER" id="PTHR30523:SF6">
    <property type="entry name" value="PHOSPHOENOLPYRUVATE CARBOXYLASE"/>
    <property type="match status" value="1"/>
</dbReference>
<dbReference type="OrthoDB" id="9768133at2"/>
<organism evidence="13 14">
    <name type="scientific">Litorivicinus lipolyticus</name>
    <dbReference type="NCBI Taxonomy" id="418701"/>
    <lineage>
        <taxon>Bacteria</taxon>
        <taxon>Pseudomonadati</taxon>
        <taxon>Pseudomonadota</taxon>
        <taxon>Gammaproteobacteria</taxon>
        <taxon>Oceanospirillales</taxon>
        <taxon>Litorivicinaceae</taxon>
        <taxon>Litorivicinus</taxon>
    </lineage>
</organism>
<feature type="active site" evidence="10 11">
    <location>
        <position position="140"/>
    </location>
</feature>
<dbReference type="InterPro" id="IPR021135">
    <property type="entry name" value="PEP_COase"/>
</dbReference>
<dbReference type="RefSeq" id="WP_153714802.1">
    <property type="nucleotide sequence ID" value="NZ_CP045871.1"/>
</dbReference>
<accession>A0A5Q2Q937</accession>
<keyword evidence="13" id="KW-0670">Pyruvate</keyword>
<evidence type="ECO:0000256" key="4">
    <source>
        <dbReference type="ARBA" id="ARBA00012305"/>
    </source>
</evidence>
<evidence type="ECO:0000256" key="5">
    <source>
        <dbReference type="ARBA" id="ARBA00022419"/>
    </source>
</evidence>
<comment type="catalytic activity">
    <reaction evidence="9 10">
        <text>oxaloacetate + phosphate = phosphoenolpyruvate + hydrogencarbonate</text>
        <dbReference type="Rhea" id="RHEA:28370"/>
        <dbReference type="ChEBI" id="CHEBI:16452"/>
        <dbReference type="ChEBI" id="CHEBI:17544"/>
        <dbReference type="ChEBI" id="CHEBI:43474"/>
        <dbReference type="ChEBI" id="CHEBI:58702"/>
        <dbReference type="EC" id="4.1.1.31"/>
    </reaction>
</comment>
<dbReference type="InterPro" id="IPR015813">
    <property type="entry name" value="Pyrv/PenolPyrv_kinase-like_dom"/>
</dbReference>
<comment type="cofactor">
    <cofactor evidence="1 10">
        <name>Mg(2+)</name>
        <dbReference type="ChEBI" id="CHEBI:18420"/>
    </cofactor>
</comment>
<dbReference type="GO" id="GO:0000287">
    <property type="term" value="F:magnesium ion binding"/>
    <property type="evidence" value="ECO:0007669"/>
    <property type="project" value="UniProtKB-UniRule"/>
</dbReference>
<evidence type="ECO:0000256" key="1">
    <source>
        <dbReference type="ARBA" id="ARBA00001946"/>
    </source>
</evidence>
<dbReference type="PROSITE" id="PS00781">
    <property type="entry name" value="PEPCASE_1"/>
    <property type="match status" value="1"/>
</dbReference>
<gene>
    <name evidence="10" type="primary">ppc</name>
    <name evidence="13" type="ORF">GH975_07110</name>
</gene>
<dbReference type="GO" id="GO:0006099">
    <property type="term" value="P:tricarboxylic acid cycle"/>
    <property type="evidence" value="ECO:0007669"/>
    <property type="project" value="InterPro"/>
</dbReference>
<evidence type="ECO:0000256" key="10">
    <source>
        <dbReference type="HAMAP-Rule" id="MF_00595"/>
    </source>
</evidence>
<evidence type="ECO:0000313" key="14">
    <source>
        <dbReference type="Proteomes" id="UP000388235"/>
    </source>
</evidence>
<evidence type="ECO:0000256" key="3">
    <source>
        <dbReference type="ARBA" id="ARBA00008346"/>
    </source>
</evidence>
<keyword evidence="6 10" id="KW-0460">Magnesium</keyword>
<keyword evidence="8 10" id="KW-0120">Carbon dioxide fixation</keyword>
<dbReference type="GO" id="GO:0008964">
    <property type="term" value="F:phosphoenolpyruvate carboxylase activity"/>
    <property type="evidence" value="ECO:0007669"/>
    <property type="project" value="UniProtKB-UniRule"/>
</dbReference>
<dbReference type="GO" id="GO:0006107">
    <property type="term" value="P:oxaloacetate metabolic process"/>
    <property type="evidence" value="ECO:0007669"/>
    <property type="project" value="UniProtKB-UniRule"/>
</dbReference>
<evidence type="ECO:0000256" key="11">
    <source>
        <dbReference type="PROSITE-ProRule" id="PRU10111"/>
    </source>
</evidence>
<dbReference type="EC" id="4.1.1.31" evidence="4 10"/>
<protein>
    <recommendedName>
        <fullName evidence="5 10">Phosphoenolpyruvate carboxylase</fullName>
        <shortName evidence="10">PEPC</shortName>
        <shortName evidence="10">PEPCase</shortName>
        <ecNumber evidence="4 10">4.1.1.31</ecNumber>
    </recommendedName>
</protein>
<dbReference type="Proteomes" id="UP000388235">
    <property type="component" value="Chromosome"/>
</dbReference>
<feature type="active site" evidence="10 12">
    <location>
        <position position="545"/>
    </location>
</feature>
<dbReference type="EMBL" id="CP045871">
    <property type="protein sequence ID" value="QGG81299.1"/>
    <property type="molecule type" value="Genomic_DNA"/>
</dbReference>
<dbReference type="GO" id="GO:0015977">
    <property type="term" value="P:carbon fixation"/>
    <property type="evidence" value="ECO:0007669"/>
    <property type="project" value="UniProtKB-UniRule"/>
</dbReference>
<dbReference type="AlphaFoldDB" id="A0A5Q2Q937"/>
<evidence type="ECO:0000313" key="13">
    <source>
        <dbReference type="EMBL" id="QGG81299.1"/>
    </source>
</evidence>
<comment type="similarity">
    <text evidence="3 10">Belongs to the PEPCase type 1 family.</text>
</comment>
<dbReference type="SUPFAM" id="SSF51621">
    <property type="entry name" value="Phosphoenolpyruvate/pyruvate domain"/>
    <property type="match status" value="1"/>
</dbReference>
<evidence type="ECO:0000256" key="9">
    <source>
        <dbReference type="ARBA" id="ARBA00048995"/>
    </source>
</evidence>
<dbReference type="InterPro" id="IPR022805">
    <property type="entry name" value="PEP_COase_bac/pln-type"/>
</dbReference>
<dbReference type="HAMAP" id="MF_00595">
    <property type="entry name" value="PEPcase_type1"/>
    <property type="match status" value="1"/>
</dbReference>
<dbReference type="NCBIfam" id="NF000584">
    <property type="entry name" value="PRK00009.1"/>
    <property type="match status" value="1"/>
</dbReference>
<name>A0A5Q2Q937_9GAMM</name>
<evidence type="ECO:0000256" key="6">
    <source>
        <dbReference type="ARBA" id="ARBA00022842"/>
    </source>
</evidence>
<dbReference type="InterPro" id="IPR033129">
    <property type="entry name" value="PEPCASE_His_AS"/>
</dbReference>